<dbReference type="GO" id="GO:0017038">
    <property type="term" value="P:protein import"/>
    <property type="evidence" value="ECO:0007669"/>
    <property type="project" value="InterPro"/>
</dbReference>
<evidence type="ECO:0000313" key="8">
    <source>
        <dbReference type="Proteomes" id="UP000248021"/>
    </source>
</evidence>
<dbReference type="EMBL" id="QJJK01000004">
    <property type="protein sequence ID" value="PXW60292.1"/>
    <property type="molecule type" value="Genomic_DNA"/>
</dbReference>
<dbReference type="InterPro" id="IPR014167">
    <property type="entry name" value="Tol-Pal_TolB"/>
</dbReference>
<dbReference type="Proteomes" id="UP000248021">
    <property type="component" value="Unassembled WGS sequence"/>
</dbReference>
<evidence type="ECO:0000256" key="1">
    <source>
        <dbReference type="ARBA" id="ARBA00004418"/>
    </source>
</evidence>
<dbReference type="GO" id="GO:0051301">
    <property type="term" value="P:cell division"/>
    <property type="evidence" value="ECO:0007669"/>
    <property type="project" value="UniProtKB-UniRule"/>
</dbReference>
<accession>A0A2V3ULH6</accession>
<comment type="similarity">
    <text evidence="2 5">Belongs to the TolB family.</text>
</comment>
<keyword evidence="4 5" id="KW-0574">Periplasm</keyword>
<dbReference type="Gene3D" id="3.40.50.10070">
    <property type="entry name" value="TolB, N-terminal domain"/>
    <property type="match status" value="1"/>
</dbReference>
<comment type="function">
    <text evidence="5">Part of the Tol-Pal system, which plays a role in outer membrane invagination during cell division and is important for maintaining outer membrane integrity.</text>
</comment>
<evidence type="ECO:0000256" key="5">
    <source>
        <dbReference type="HAMAP-Rule" id="MF_00671"/>
    </source>
</evidence>
<dbReference type="Pfam" id="PF04052">
    <property type="entry name" value="TolB_N"/>
    <property type="match status" value="1"/>
</dbReference>
<dbReference type="SUPFAM" id="SSF69304">
    <property type="entry name" value="Tricorn protease N-terminal domain"/>
    <property type="match status" value="1"/>
</dbReference>
<keyword evidence="8" id="KW-1185">Reference proteome</keyword>
<dbReference type="SUPFAM" id="SSF52964">
    <property type="entry name" value="TolB, N-terminal domain"/>
    <property type="match status" value="1"/>
</dbReference>
<dbReference type="HAMAP" id="MF_00671">
    <property type="entry name" value="TolB"/>
    <property type="match status" value="1"/>
</dbReference>
<gene>
    <name evidence="5" type="primary">tolB</name>
    <name evidence="7" type="ORF">C7450_104345</name>
</gene>
<keyword evidence="5" id="KW-0131">Cell cycle</keyword>
<dbReference type="Pfam" id="PF07676">
    <property type="entry name" value="PD40"/>
    <property type="match status" value="4"/>
</dbReference>
<organism evidence="7 8">
    <name type="scientific">Chelatococcus asaccharovorans</name>
    <dbReference type="NCBI Taxonomy" id="28210"/>
    <lineage>
        <taxon>Bacteria</taxon>
        <taxon>Pseudomonadati</taxon>
        <taxon>Pseudomonadota</taxon>
        <taxon>Alphaproteobacteria</taxon>
        <taxon>Hyphomicrobiales</taxon>
        <taxon>Chelatococcaceae</taxon>
        <taxon>Chelatococcus</taxon>
    </lineage>
</organism>
<proteinExistence type="inferred from homology"/>
<evidence type="ECO:0000259" key="6">
    <source>
        <dbReference type="Pfam" id="PF04052"/>
    </source>
</evidence>
<dbReference type="InterPro" id="IPR007195">
    <property type="entry name" value="TolB_N"/>
</dbReference>
<name>A0A2V3ULH6_9HYPH</name>
<evidence type="ECO:0000256" key="3">
    <source>
        <dbReference type="ARBA" id="ARBA00022729"/>
    </source>
</evidence>
<evidence type="ECO:0000313" key="7">
    <source>
        <dbReference type="EMBL" id="PXW60292.1"/>
    </source>
</evidence>
<dbReference type="AlphaFoldDB" id="A0A2V3ULH6"/>
<dbReference type="Gene3D" id="2.120.10.30">
    <property type="entry name" value="TolB, C-terminal domain"/>
    <property type="match status" value="1"/>
</dbReference>
<keyword evidence="5" id="KW-0132">Cell division</keyword>
<keyword evidence="3 5" id="KW-0732">Signal</keyword>
<evidence type="ECO:0000256" key="2">
    <source>
        <dbReference type="ARBA" id="ARBA00009820"/>
    </source>
</evidence>
<sequence>MRIFSFLHPMPERGIAIDTGFLGRDRLGLTLGDAGSLAAVVWRALQRGRRELACGRHLALRAMAIGAAAFLAAAVVGPAHAEITIRLDRANFEPLPVAITDFVGDGDLGAKIAGVIAANLKRCGYFVPIDRQSMPASVAGFDAVPQFQAWQALNVQGLVTGRVTREGSGRLKVEFRLWDVPAGQQLTGQQYFTDPANWRRIAHIISDAVFTRLTGLKGMFDTKVVFVDESGSKENRRKRLAVMDQDGANVRFLTRGEDLVVTPRFSPTSSEIAYMAQRRGAQPHIQLLNLDTNQREMVGNFPDMTSSPRFSPDGSRLLLSLQQGGNANIYVMDLRSRTTTRLTSTNAIDTSPSFSPDGSQIVFESDRGGQPQLYVMPASGGEARRISFGQGTYGQPVWSPRGDYIAFTRQSGGRFGIGIMKPDGSGERILTEGFHNEGPSWAPNGQFLMLWRDGGGANGGRLFMVDITGRVDVPVPTPSFASDPAWSSVLTEIR</sequence>
<dbReference type="PANTHER" id="PTHR36842:SF1">
    <property type="entry name" value="PROTEIN TOLB"/>
    <property type="match status" value="1"/>
</dbReference>
<comment type="caution">
    <text evidence="7">The sequence shown here is derived from an EMBL/GenBank/DDBJ whole genome shotgun (WGS) entry which is preliminary data.</text>
</comment>
<evidence type="ECO:0000256" key="4">
    <source>
        <dbReference type="ARBA" id="ARBA00022764"/>
    </source>
</evidence>
<comment type="subcellular location">
    <subcellularLocation>
        <location evidence="1 5">Periplasm</location>
    </subcellularLocation>
</comment>
<dbReference type="InterPro" id="IPR011042">
    <property type="entry name" value="6-blade_b-propeller_TolB-like"/>
</dbReference>
<comment type="subunit">
    <text evidence="5">The Tol-Pal system is composed of five core proteins: the inner membrane proteins TolA, TolQ and TolR, the periplasmic protein TolB and the outer membrane protein Pal. They form a network linking the inner and outer membranes and the peptidoglycan layer.</text>
</comment>
<feature type="domain" description="TolB N-terminal" evidence="6">
    <location>
        <begin position="84"/>
        <end position="186"/>
    </location>
</feature>
<dbReference type="PANTHER" id="PTHR36842">
    <property type="entry name" value="PROTEIN TOLB HOMOLOG"/>
    <property type="match status" value="1"/>
</dbReference>
<protein>
    <recommendedName>
        <fullName evidence="5">Tol-Pal system protein TolB</fullName>
    </recommendedName>
</protein>
<dbReference type="InterPro" id="IPR011659">
    <property type="entry name" value="WD40"/>
</dbReference>
<dbReference type="NCBIfam" id="TIGR02800">
    <property type="entry name" value="propeller_TolB"/>
    <property type="match status" value="1"/>
</dbReference>
<reference evidence="7 8" key="1">
    <citation type="submission" date="2018-05" db="EMBL/GenBank/DDBJ databases">
        <title>Genomic Encyclopedia of Type Strains, Phase IV (KMG-IV): sequencing the most valuable type-strain genomes for metagenomic binning, comparative biology and taxonomic classification.</title>
        <authorList>
            <person name="Goeker M."/>
        </authorList>
    </citation>
    <scope>NUCLEOTIDE SEQUENCE [LARGE SCALE GENOMIC DNA]</scope>
    <source>
        <strain evidence="7 8">DSM 6462</strain>
    </source>
</reference>
<dbReference type="GO" id="GO:0042597">
    <property type="term" value="C:periplasmic space"/>
    <property type="evidence" value="ECO:0007669"/>
    <property type="project" value="UniProtKB-SubCell"/>
</dbReference>